<dbReference type="SUPFAM" id="SSF52540">
    <property type="entry name" value="P-loop containing nucleoside triphosphate hydrolases"/>
    <property type="match status" value="1"/>
</dbReference>
<dbReference type="Pfam" id="PF13361">
    <property type="entry name" value="UvrD_C"/>
    <property type="match status" value="1"/>
</dbReference>
<dbReference type="PANTHER" id="PTHR11070">
    <property type="entry name" value="UVRD / RECB / PCRA DNA HELICASE FAMILY MEMBER"/>
    <property type="match status" value="1"/>
</dbReference>
<evidence type="ECO:0000256" key="5">
    <source>
        <dbReference type="ARBA" id="ARBA00023235"/>
    </source>
</evidence>
<gene>
    <name evidence="12" type="ORF">H9635_07820</name>
</gene>
<evidence type="ECO:0000256" key="8">
    <source>
        <dbReference type="ARBA" id="ARBA00048988"/>
    </source>
</evidence>
<name>A0ABR8XXH5_9BACL</name>
<dbReference type="InterPro" id="IPR027417">
    <property type="entry name" value="P-loop_NTPase"/>
</dbReference>
<evidence type="ECO:0000256" key="2">
    <source>
        <dbReference type="ARBA" id="ARBA00022801"/>
    </source>
</evidence>
<keyword evidence="5" id="KW-0413">Isomerase</keyword>
<dbReference type="Proteomes" id="UP000619101">
    <property type="component" value="Unassembled WGS sequence"/>
</dbReference>
<keyword evidence="3 9" id="KW-0347">Helicase</keyword>
<keyword evidence="2 9" id="KW-0378">Hydrolase</keyword>
<sequence>MEDGDLVELILIVIIILGIVFGGNRLRNKKLIPDIKLLEASERFKDDLEHLKQHYIANTDLLNLKRTYLETAQRINLLSKRLLKSQDSFLYFNQTYPNLDKLVPTYNEVFIDKELTEAKHLLSNIDGKALDPQQSRAVVTNEDNTLVVAGAGSGKTLTISGKVKYLVERLHVDPKEILLISFTASSAKEMTERIKEKLDLPIDAMTFHKLGLDTITNEEKQRPDISDSLSDYVTTYFNQQALHNPSVMKEIIRFYATYLAVPKDIEKFTTLGEYKEDQSSHDLETLRSKVINTGEELKVKRRTLKFEQVKSLEEVMIANYLYLHGVNYEYEAVYPFETDQFRKRYRPDFYLPDYNVYLEHFGVNKNNRAPWLTPIEEQKYIEGMQWKRSLHLKNQTKLLETYSHYVSSGVLFEKLEDMLRKLNIPLIEADYASIYRKLLIEQKQNQQFKEFKNLVSTFITLFKSNGYDVQYYQQLEAAAKQGEIDFLRDRTLLFLKIVRPVYEGYQEELRKNLAIDFNDMINKATDIVKTKLPTSIQYKYIIIDEFQDISMGRFRLVKALKDLTNAKIFAVGDDWQAIYRFAGSDLNIFTKFEQFFGFSKQLRIEKTYRNSQQLIDIASHFVVKNPIQIKKQLNSDKRLLNPLKIYGYVDNVVKAFAAAVDDIVASMGEQAEIKVVGRNNIDLTFMLQRDNEGRFSIHNEKGDLFIRDKRHPQAKITYITVHRSKGLEADNVIVINLRNHLIGFPNKISDDPLLALVLTEADLFLYAEERRLFYVAITRTKNRTYLIAPEKDTSVFVEELIKEQSIPFEIVTNEQTIRTNPKCDVCLTGVLMIRQSNDGRSFLGCSNYPGCNKTYKELNILQNPIRCTKCGGYMLKRKGPTGEFYGCSNYPTCHNSMNIKFNVKS</sequence>
<keyword evidence="1 9" id="KW-0547">Nucleotide-binding</keyword>
<dbReference type="Pfam" id="PF00580">
    <property type="entry name" value="UvrD-helicase"/>
    <property type="match status" value="1"/>
</dbReference>
<proteinExistence type="predicted"/>
<dbReference type="Pfam" id="PF01396">
    <property type="entry name" value="Zn_ribbon_Top1"/>
    <property type="match status" value="2"/>
</dbReference>
<dbReference type="PROSITE" id="PS51198">
    <property type="entry name" value="UVRD_HELICASE_ATP_BIND"/>
    <property type="match status" value="1"/>
</dbReference>
<dbReference type="SUPFAM" id="SSF57783">
    <property type="entry name" value="Zinc beta-ribbon"/>
    <property type="match status" value="1"/>
</dbReference>
<evidence type="ECO:0000256" key="10">
    <source>
        <dbReference type="SAM" id="Phobius"/>
    </source>
</evidence>
<feature type="transmembrane region" description="Helical" evidence="10">
    <location>
        <begin position="6"/>
        <end position="26"/>
    </location>
</feature>
<evidence type="ECO:0000256" key="1">
    <source>
        <dbReference type="ARBA" id="ARBA00022741"/>
    </source>
</evidence>
<dbReference type="Gene3D" id="3.40.91.30">
    <property type="match status" value="1"/>
</dbReference>
<keyword evidence="10" id="KW-0472">Membrane</keyword>
<evidence type="ECO:0000256" key="9">
    <source>
        <dbReference type="PROSITE-ProRule" id="PRU00560"/>
    </source>
</evidence>
<evidence type="ECO:0000256" key="7">
    <source>
        <dbReference type="ARBA" id="ARBA00034808"/>
    </source>
</evidence>
<evidence type="ECO:0000256" key="6">
    <source>
        <dbReference type="ARBA" id="ARBA00034617"/>
    </source>
</evidence>
<evidence type="ECO:0000313" key="12">
    <source>
        <dbReference type="EMBL" id="MBD8036645.1"/>
    </source>
</evidence>
<evidence type="ECO:0000256" key="4">
    <source>
        <dbReference type="ARBA" id="ARBA00022840"/>
    </source>
</evidence>
<accession>A0ABR8XXH5</accession>
<dbReference type="Gene3D" id="3.40.50.300">
    <property type="entry name" value="P-loop containing nucleotide triphosphate hydrolases"/>
    <property type="match status" value="3"/>
</dbReference>
<comment type="catalytic activity">
    <reaction evidence="8">
        <text>ATP + H2O = ADP + phosphate + H(+)</text>
        <dbReference type="Rhea" id="RHEA:13065"/>
        <dbReference type="ChEBI" id="CHEBI:15377"/>
        <dbReference type="ChEBI" id="CHEBI:15378"/>
        <dbReference type="ChEBI" id="CHEBI:30616"/>
        <dbReference type="ChEBI" id="CHEBI:43474"/>
        <dbReference type="ChEBI" id="CHEBI:456216"/>
        <dbReference type="EC" id="5.6.2.4"/>
    </reaction>
</comment>
<dbReference type="EC" id="5.6.2.4" evidence="7"/>
<reference evidence="12 13" key="1">
    <citation type="submission" date="2020-08" db="EMBL/GenBank/DDBJ databases">
        <title>A Genomic Blueprint of the Chicken Gut Microbiome.</title>
        <authorList>
            <person name="Gilroy R."/>
            <person name="Ravi A."/>
            <person name="Getino M."/>
            <person name="Pursley I."/>
            <person name="Horton D.L."/>
            <person name="Alikhan N.-F."/>
            <person name="Baker D."/>
            <person name="Gharbi K."/>
            <person name="Hall N."/>
            <person name="Watson M."/>
            <person name="Adriaenssens E.M."/>
            <person name="Foster-Nyarko E."/>
            <person name="Jarju S."/>
            <person name="Secka A."/>
            <person name="Antonio M."/>
            <person name="Oren A."/>
            <person name="Chaudhuri R."/>
            <person name="La Ragione R.M."/>
            <person name="Hildebrand F."/>
            <person name="Pallen M.J."/>
        </authorList>
    </citation>
    <scope>NUCLEOTIDE SEQUENCE [LARGE SCALE GENOMIC DNA]</scope>
    <source>
        <strain evidence="12 13">A46</strain>
    </source>
</reference>
<dbReference type="Gene3D" id="3.30.65.10">
    <property type="entry name" value="Bacterial Topoisomerase I, domain 1"/>
    <property type="match status" value="2"/>
</dbReference>
<evidence type="ECO:0000313" key="13">
    <source>
        <dbReference type="Proteomes" id="UP000619101"/>
    </source>
</evidence>
<evidence type="ECO:0000256" key="3">
    <source>
        <dbReference type="ARBA" id="ARBA00022806"/>
    </source>
</evidence>
<keyword evidence="10" id="KW-0812">Transmembrane</keyword>
<keyword evidence="10" id="KW-1133">Transmembrane helix</keyword>
<dbReference type="InterPro" id="IPR013498">
    <property type="entry name" value="Topo_IA_Znf"/>
</dbReference>
<dbReference type="PANTHER" id="PTHR11070:SF63">
    <property type="entry name" value="DNA HELICASE IV"/>
    <property type="match status" value="1"/>
</dbReference>
<feature type="binding site" evidence="9">
    <location>
        <begin position="149"/>
        <end position="156"/>
    </location>
    <ligand>
        <name>ATP</name>
        <dbReference type="ChEBI" id="CHEBI:30616"/>
    </ligand>
</feature>
<protein>
    <recommendedName>
        <fullName evidence="7">DNA 3'-5' helicase</fullName>
        <ecNumber evidence="7">5.6.2.4</ecNumber>
    </recommendedName>
</protein>
<dbReference type="InterPro" id="IPR014017">
    <property type="entry name" value="DNA_helicase_UvrD-like_C"/>
</dbReference>
<organism evidence="12 13">
    <name type="scientific">Solibacillus faecavium</name>
    <dbReference type="NCBI Taxonomy" id="2762221"/>
    <lineage>
        <taxon>Bacteria</taxon>
        <taxon>Bacillati</taxon>
        <taxon>Bacillota</taxon>
        <taxon>Bacilli</taxon>
        <taxon>Bacillales</taxon>
        <taxon>Caryophanaceae</taxon>
        <taxon>Solibacillus</taxon>
    </lineage>
</organism>
<dbReference type="InterPro" id="IPR000212">
    <property type="entry name" value="DNA_helicase_UvrD/REP"/>
</dbReference>
<dbReference type="InterPro" id="IPR014016">
    <property type="entry name" value="UvrD-like_ATP-bd"/>
</dbReference>
<keyword evidence="13" id="KW-1185">Reference proteome</keyword>
<dbReference type="EMBL" id="JACSPZ010000003">
    <property type="protein sequence ID" value="MBD8036645.1"/>
    <property type="molecule type" value="Genomic_DNA"/>
</dbReference>
<keyword evidence="4 9" id="KW-0067">ATP-binding</keyword>
<comment type="caution">
    <text evidence="12">The sequence shown here is derived from an EMBL/GenBank/DDBJ whole genome shotgun (WGS) entry which is preliminary data.</text>
</comment>
<feature type="domain" description="UvrD-like helicase ATP-binding" evidence="11">
    <location>
        <begin position="128"/>
        <end position="611"/>
    </location>
</feature>
<evidence type="ECO:0000259" key="11">
    <source>
        <dbReference type="PROSITE" id="PS51198"/>
    </source>
</evidence>
<comment type="catalytic activity">
    <reaction evidence="6">
        <text>Couples ATP hydrolysis with the unwinding of duplex DNA by translocating in the 3'-5' direction.</text>
        <dbReference type="EC" id="5.6.2.4"/>
    </reaction>
</comment>